<organism evidence="13">
    <name type="scientific">Nippostrongylus brasiliensis</name>
    <name type="common">Rat hookworm</name>
    <dbReference type="NCBI Taxonomy" id="27835"/>
    <lineage>
        <taxon>Eukaryota</taxon>
        <taxon>Metazoa</taxon>
        <taxon>Ecdysozoa</taxon>
        <taxon>Nematoda</taxon>
        <taxon>Chromadorea</taxon>
        <taxon>Rhabditida</taxon>
        <taxon>Rhabditina</taxon>
        <taxon>Rhabditomorpha</taxon>
        <taxon>Strongyloidea</taxon>
        <taxon>Heligmosomidae</taxon>
        <taxon>Nippostrongylus</taxon>
    </lineage>
</organism>
<comment type="subcellular location">
    <subcellularLocation>
        <location evidence="1">Membrane</location>
        <topology evidence="1">Multi-pass membrane protein</topology>
    </subcellularLocation>
</comment>
<dbReference type="Gene3D" id="1.20.1070.10">
    <property type="entry name" value="Rhodopsin 7-helix transmembrane proteins"/>
    <property type="match status" value="1"/>
</dbReference>
<keyword evidence="4 8" id="KW-0297">G-protein coupled receptor</keyword>
<evidence type="ECO:0000256" key="8">
    <source>
        <dbReference type="RuleBase" id="RU000688"/>
    </source>
</evidence>
<comment type="similarity">
    <text evidence="8">Belongs to the G-protein coupled receptor 1 family.</text>
</comment>
<evidence type="ECO:0000256" key="3">
    <source>
        <dbReference type="ARBA" id="ARBA00022989"/>
    </source>
</evidence>
<evidence type="ECO:0000256" key="5">
    <source>
        <dbReference type="ARBA" id="ARBA00023136"/>
    </source>
</evidence>
<dbReference type="Proteomes" id="UP000271162">
    <property type="component" value="Unassembled WGS sequence"/>
</dbReference>
<dbReference type="SUPFAM" id="SSF81321">
    <property type="entry name" value="Family A G protein-coupled receptor-like"/>
    <property type="match status" value="1"/>
</dbReference>
<evidence type="ECO:0000256" key="6">
    <source>
        <dbReference type="ARBA" id="ARBA00023170"/>
    </source>
</evidence>
<dbReference type="EMBL" id="UYSL01022995">
    <property type="protein sequence ID" value="VDL81551.1"/>
    <property type="molecule type" value="Genomic_DNA"/>
</dbReference>
<accession>A0A158R395</accession>
<evidence type="ECO:0000256" key="4">
    <source>
        <dbReference type="ARBA" id="ARBA00023040"/>
    </source>
</evidence>
<dbReference type="PANTHER" id="PTHR45695">
    <property type="entry name" value="LEUCOKININ RECEPTOR-RELATED"/>
    <property type="match status" value="1"/>
</dbReference>
<feature type="transmembrane region" description="Helical" evidence="9">
    <location>
        <begin position="299"/>
        <end position="318"/>
    </location>
</feature>
<dbReference type="GO" id="GO:0005886">
    <property type="term" value="C:plasma membrane"/>
    <property type="evidence" value="ECO:0007669"/>
    <property type="project" value="TreeGrafter"/>
</dbReference>
<dbReference type="InterPro" id="IPR017452">
    <property type="entry name" value="GPCR_Rhodpsn_7TM"/>
</dbReference>
<feature type="domain" description="G-protein coupled receptors family 1 profile" evidence="10">
    <location>
        <begin position="59"/>
        <end position="315"/>
    </location>
</feature>
<dbReference type="PROSITE" id="PS00237">
    <property type="entry name" value="G_PROTEIN_RECEP_F1_1"/>
    <property type="match status" value="1"/>
</dbReference>
<evidence type="ECO:0000256" key="7">
    <source>
        <dbReference type="ARBA" id="ARBA00023224"/>
    </source>
</evidence>
<sequence>MEGCVGPSEDRSTISLCTNHQRHMELPEEGPLPFFRQEMFMVVLQSLFYGGVFVTGFFGNVFVVLAVVSQSQLRSTTDYLISSLAMADLLIIIFCLPTTLLNNILTDWQLGALFCKLSTWINATTSCASIYTLVAVTADRYLAICHTLKYTLWEAGYTLYVIAGIWIVSGALAAPNLYGYDEIYFEYGNNTVCVCASRTNEKLQFVVVNLILAFIVPFMLISVSYTKIFYTVSNHRSLAVDAHIRDERIKLRVATMMLTVIVVFALCWLPLYGIYTYFFFFSDNTSYVFVLASQVLRPFFQWLSLLSSSLNPLIYIAYSQKYRRAFHKILLLPCRSRYERVRGTLLRSHDSHVSEASQLKKTATPNRSTRYLRSTTTVPTMMDGTITPMITMLDSPRSDSTC</sequence>
<dbReference type="Pfam" id="PF00001">
    <property type="entry name" value="7tm_1"/>
    <property type="match status" value="1"/>
</dbReference>
<dbReference type="SMART" id="SM01381">
    <property type="entry name" value="7TM_GPCR_Srsx"/>
    <property type="match status" value="1"/>
</dbReference>
<reference evidence="13" key="1">
    <citation type="submission" date="2016-04" db="UniProtKB">
        <authorList>
            <consortium name="WormBaseParasite"/>
        </authorList>
    </citation>
    <scope>IDENTIFICATION</scope>
</reference>
<keyword evidence="2 8" id="KW-0812">Transmembrane</keyword>
<reference evidence="11 12" key="2">
    <citation type="submission" date="2018-11" db="EMBL/GenBank/DDBJ databases">
        <authorList>
            <consortium name="Pathogen Informatics"/>
        </authorList>
    </citation>
    <scope>NUCLEOTIDE SEQUENCE [LARGE SCALE GENOMIC DNA]</scope>
</reference>
<dbReference type="STRING" id="27835.A0A158R395"/>
<dbReference type="AlphaFoldDB" id="A0A158R395"/>
<feature type="transmembrane region" description="Helical" evidence="9">
    <location>
        <begin position="206"/>
        <end position="230"/>
    </location>
</feature>
<evidence type="ECO:0000256" key="2">
    <source>
        <dbReference type="ARBA" id="ARBA00022692"/>
    </source>
</evidence>
<dbReference type="PANTHER" id="PTHR45695:SF15">
    <property type="entry name" value="OPSIN RH2"/>
    <property type="match status" value="1"/>
</dbReference>
<dbReference type="PROSITE" id="PS50262">
    <property type="entry name" value="G_PROTEIN_RECEP_F1_2"/>
    <property type="match status" value="1"/>
</dbReference>
<dbReference type="WBParaSite" id="NBR_0001783001-mRNA-1">
    <property type="protein sequence ID" value="NBR_0001783001-mRNA-1"/>
    <property type="gene ID" value="NBR_0001783001"/>
</dbReference>
<feature type="transmembrane region" description="Helical" evidence="9">
    <location>
        <begin position="159"/>
        <end position="178"/>
    </location>
</feature>
<gene>
    <name evidence="11" type="ORF">NBR_LOCUS17831</name>
</gene>
<keyword evidence="3 9" id="KW-1133">Transmembrane helix</keyword>
<keyword evidence="12" id="KW-1185">Reference proteome</keyword>
<evidence type="ECO:0000313" key="12">
    <source>
        <dbReference type="Proteomes" id="UP000271162"/>
    </source>
</evidence>
<keyword evidence="7 8" id="KW-0807">Transducer</keyword>
<feature type="transmembrane region" description="Helical" evidence="9">
    <location>
        <begin position="80"/>
        <end position="100"/>
    </location>
</feature>
<feature type="transmembrane region" description="Helical" evidence="9">
    <location>
        <begin position="251"/>
        <end position="279"/>
    </location>
</feature>
<evidence type="ECO:0000259" key="10">
    <source>
        <dbReference type="PROSITE" id="PS50262"/>
    </source>
</evidence>
<keyword evidence="5 9" id="KW-0472">Membrane</keyword>
<evidence type="ECO:0000256" key="1">
    <source>
        <dbReference type="ARBA" id="ARBA00004141"/>
    </source>
</evidence>
<dbReference type="PRINTS" id="PR00237">
    <property type="entry name" value="GPCRRHODOPSN"/>
</dbReference>
<dbReference type="OMA" id="CHTLKYT"/>
<evidence type="ECO:0000313" key="11">
    <source>
        <dbReference type="EMBL" id="VDL81551.1"/>
    </source>
</evidence>
<keyword evidence="6 8" id="KW-0675">Receptor</keyword>
<evidence type="ECO:0000313" key="13">
    <source>
        <dbReference type="WBParaSite" id="NBR_0001783001-mRNA-1"/>
    </source>
</evidence>
<protein>
    <submittedName>
        <fullName evidence="13">G_PROTEIN_RECEP_F1_2 domain-containing protein</fullName>
    </submittedName>
</protein>
<dbReference type="InterPro" id="IPR000276">
    <property type="entry name" value="GPCR_Rhodpsn"/>
</dbReference>
<name>A0A158R395_NIPBR</name>
<feature type="transmembrane region" description="Helical" evidence="9">
    <location>
        <begin position="47"/>
        <end position="68"/>
    </location>
</feature>
<dbReference type="GO" id="GO:0004930">
    <property type="term" value="F:G protein-coupled receptor activity"/>
    <property type="evidence" value="ECO:0007669"/>
    <property type="project" value="UniProtKB-KW"/>
</dbReference>
<evidence type="ECO:0000256" key="9">
    <source>
        <dbReference type="SAM" id="Phobius"/>
    </source>
</evidence>
<feature type="transmembrane region" description="Helical" evidence="9">
    <location>
        <begin position="120"/>
        <end position="138"/>
    </location>
</feature>
<proteinExistence type="inferred from homology"/>